<organism evidence="1 2">
    <name type="scientific">Burkholderia aenigmatica</name>
    <dbReference type="NCBI Taxonomy" id="2015348"/>
    <lineage>
        <taxon>Bacteria</taxon>
        <taxon>Pseudomonadati</taxon>
        <taxon>Pseudomonadota</taxon>
        <taxon>Betaproteobacteria</taxon>
        <taxon>Burkholderiales</taxon>
        <taxon>Burkholderiaceae</taxon>
        <taxon>Burkholderia</taxon>
        <taxon>Burkholderia cepacia complex</taxon>
    </lineage>
</organism>
<gene>
    <name evidence="1" type="ORF">CFB84_01965</name>
</gene>
<proteinExistence type="predicted"/>
<sequence length="109" mass="11830">MKSSEIFVADAQIQSFTCQDGCLTVLVRADGGLFKVVFHRVLGMKALSPEGQDLSHLAESKEGAYLFAICEAAEELADGFREFSFVSAWTDEPLLTVVAVDVQVSRVVS</sequence>
<dbReference type="OrthoDB" id="9134669at2"/>
<evidence type="ECO:0000313" key="1">
    <source>
        <dbReference type="EMBL" id="OXI49529.1"/>
    </source>
</evidence>
<accession>A0A228J541</accession>
<dbReference type="RefSeq" id="WP_089449792.1">
    <property type="nucleotide sequence ID" value="NZ_NKFA01000002.1"/>
</dbReference>
<dbReference type="AlphaFoldDB" id="A0A228J541"/>
<name>A0A228J541_9BURK</name>
<protein>
    <submittedName>
        <fullName evidence="1">Uncharacterized protein</fullName>
    </submittedName>
</protein>
<reference evidence="1 2" key="2">
    <citation type="submission" date="2017-08" db="EMBL/GenBank/DDBJ databases">
        <title>WGS of novel Burkholderia cepaca complex species.</title>
        <authorList>
            <person name="Lipuma J."/>
            <person name="Spilker T."/>
        </authorList>
    </citation>
    <scope>NUCLEOTIDE SEQUENCE [LARGE SCALE GENOMIC DNA]</scope>
    <source>
        <strain evidence="1 2">AU17325</strain>
    </source>
</reference>
<dbReference type="Proteomes" id="UP000214600">
    <property type="component" value="Unassembled WGS sequence"/>
</dbReference>
<reference evidence="2" key="1">
    <citation type="submission" date="2017-06" db="EMBL/GenBank/DDBJ databases">
        <authorList>
            <person name="LiPuma J."/>
            <person name="Spilker T."/>
        </authorList>
    </citation>
    <scope>NUCLEOTIDE SEQUENCE [LARGE SCALE GENOMIC DNA]</scope>
    <source>
        <strain evidence="2">AU17325</strain>
    </source>
</reference>
<evidence type="ECO:0000313" key="2">
    <source>
        <dbReference type="Proteomes" id="UP000214600"/>
    </source>
</evidence>
<dbReference type="EMBL" id="NKFA01000002">
    <property type="protein sequence ID" value="OXI49529.1"/>
    <property type="molecule type" value="Genomic_DNA"/>
</dbReference>
<comment type="caution">
    <text evidence="1">The sequence shown here is derived from an EMBL/GenBank/DDBJ whole genome shotgun (WGS) entry which is preliminary data.</text>
</comment>